<dbReference type="PANTHER" id="PTHR31694:SF26">
    <property type="entry name" value="OS05G0151100 PROTEIN"/>
    <property type="match status" value="1"/>
</dbReference>
<sequence length="266" mass="29017">MNIFNILSDIEKIDGDAAEKFNYSRRKMLKTTSVAAATSGLFFAGVLNKAYGQSNTITDVLNFALVLEYLEAEFYMKGMNSSLNFGADRGLINEIAKHEAQHVAFLKSALGASAVAKPEFDFTAKGAFPNPYTNYPVFLTLAQAFEDTGVRAYKGQAPNLASNRDILEAALRIHSVEARHAGEIRIIRSMSAYASEMNTGGVPAAIYARENNTTHVAGVDIVALSQPKLLFQNNASQMRAMKFAQDSFDEPLTKEEVLAIAGPFIK</sequence>
<proteinExistence type="predicted"/>
<dbReference type="Proteomes" id="UP000541352">
    <property type="component" value="Unassembled WGS sequence"/>
</dbReference>
<dbReference type="EMBL" id="JACIBY010000007">
    <property type="protein sequence ID" value="MBB3839498.1"/>
    <property type="molecule type" value="Genomic_DNA"/>
</dbReference>
<accession>A0A7W5ZME3</accession>
<keyword evidence="2" id="KW-1185">Reference proteome</keyword>
<reference evidence="1 2" key="1">
    <citation type="submission" date="2020-08" db="EMBL/GenBank/DDBJ databases">
        <title>Genomic Encyclopedia of Type Strains, Phase IV (KMG-IV): sequencing the most valuable type-strain genomes for metagenomic binning, comparative biology and taxonomic classification.</title>
        <authorList>
            <person name="Goeker M."/>
        </authorList>
    </citation>
    <scope>NUCLEOTIDE SEQUENCE [LARGE SCALE GENOMIC DNA]</scope>
    <source>
        <strain evidence="1 2">DSM 17976</strain>
    </source>
</reference>
<gene>
    <name evidence="1" type="ORF">FHS57_003507</name>
</gene>
<dbReference type="Pfam" id="PF13668">
    <property type="entry name" value="Ferritin_2"/>
    <property type="match status" value="1"/>
</dbReference>
<dbReference type="AlphaFoldDB" id="A0A7W5ZME3"/>
<comment type="caution">
    <text evidence="1">The sequence shown here is derived from an EMBL/GenBank/DDBJ whole genome shotgun (WGS) entry which is preliminary data.</text>
</comment>
<dbReference type="InterPro" id="IPR052965">
    <property type="entry name" value="Pigment-catalase-like"/>
</dbReference>
<dbReference type="SUPFAM" id="SSF47240">
    <property type="entry name" value="Ferritin-like"/>
    <property type="match status" value="1"/>
</dbReference>
<dbReference type="InterPro" id="IPR009078">
    <property type="entry name" value="Ferritin-like_SF"/>
</dbReference>
<evidence type="ECO:0000313" key="1">
    <source>
        <dbReference type="EMBL" id="MBB3839498.1"/>
    </source>
</evidence>
<protein>
    <submittedName>
        <fullName evidence="1">Rubrerythrin</fullName>
    </submittedName>
</protein>
<dbReference type="PANTHER" id="PTHR31694">
    <property type="entry name" value="DESICCATION-LIKE PROTEIN"/>
    <property type="match status" value="1"/>
</dbReference>
<organism evidence="1 2">
    <name type="scientific">Runella defluvii</name>
    <dbReference type="NCBI Taxonomy" id="370973"/>
    <lineage>
        <taxon>Bacteria</taxon>
        <taxon>Pseudomonadati</taxon>
        <taxon>Bacteroidota</taxon>
        <taxon>Cytophagia</taxon>
        <taxon>Cytophagales</taxon>
        <taxon>Spirosomataceae</taxon>
        <taxon>Runella</taxon>
    </lineage>
</organism>
<evidence type="ECO:0000313" key="2">
    <source>
        <dbReference type="Proteomes" id="UP000541352"/>
    </source>
</evidence>
<name>A0A7W5ZME3_9BACT</name>
<dbReference type="RefSeq" id="WP_183975842.1">
    <property type="nucleotide sequence ID" value="NZ_JACIBY010000007.1"/>
</dbReference>